<evidence type="ECO:0000256" key="3">
    <source>
        <dbReference type="ARBA" id="ARBA00023004"/>
    </source>
</evidence>
<gene>
    <name evidence="7" type="ORF">G4D72_04955</name>
</gene>
<dbReference type="InterPro" id="IPR032858">
    <property type="entry name" value="CcoP_N"/>
</dbReference>
<dbReference type="PANTHER" id="PTHR33751">
    <property type="entry name" value="CBB3-TYPE CYTOCHROME C OXIDASE SUBUNIT FIXP"/>
    <property type="match status" value="1"/>
</dbReference>
<evidence type="ECO:0000256" key="5">
    <source>
        <dbReference type="SAM" id="Phobius"/>
    </source>
</evidence>
<dbReference type="Gene3D" id="6.10.280.130">
    <property type="match status" value="1"/>
</dbReference>
<keyword evidence="1 4" id="KW-0349">Heme</keyword>
<dbReference type="Pfam" id="PF14715">
    <property type="entry name" value="FixP_N"/>
    <property type="match status" value="1"/>
</dbReference>
<dbReference type="EMBL" id="JAAJBT010000002">
    <property type="protein sequence ID" value="NHM01459.1"/>
    <property type="molecule type" value="Genomic_DNA"/>
</dbReference>
<dbReference type="RefSeq" id="WP_166076514.1">
    <property type="nucleotide sequence ID" value="NZ_JAAJBT010000002.1"/>
</dbReference>
<dbReference type="InterPro" id="IPR036909">
    <property type="entry name" value="Cyt_c-like_dom_sf"/>
</dbReference>
<dbReference type="Pfam" id="PF13442">
    <property type="entry name" value="Cytochrome_CBB3"/>
    <property type="match status" value="1"/>
</dbReference>
<name>A0ABX0I3T5_9FLAO</name>
<evidence type="ECO:0000259" key="6">
    <source>
        <dbReference type="PROSITE" id="PS51007"/>
    </source>
</evidence>
<feature type="transmembrane region" description="Helical" evidence="5">
    <location>
        <begin position="7"/>
        <end position="26"/>
    </location>
</feature>
<keyword evidence="2 4" id="KW-0479">Metal-binding</keyword>
<dbReference type="InterPro" id="IPR050597">
    <property type="entry name" value="Cytochrome_c_Oxidase_Subunit"/>
</dbReference>
<dbReference type="InterPro" id="IPR038414">
    <property type="entry name" value="CcoP_N_sf"/>
</dbReference>
<dbReference type="Proteomes" id="UP000800984">
    <property type="component" value="Unassembled WGS sequence"/>
</dbReference>
<dbReference type="InterPro" id="IPR009056">
    <property type="entry name" value="Cyt_c-like_dom"/>
</dbReference>
<keyword evidence="8" id="KW-1185">Reference proteome</keyword>
<keyword evidence="5" id="KW-1133">Transmembrane helix</keyword>
<dbReference type="Gene3D" id="1.10.760.10">
    <property type="entry name" value="Cytochrome c-like domain"/>
    <property type="match status" value="1"/>
</dbReference>
<comment type="caution">
    <text evidence="7">The sequence shown here is derived from an EMBL/GenBank/DDBJ whole genome shotgun (WGS) entry which is preliminary data.</text>
</comment>
<keyword evidence="5" id="KW-0472">Membrane</keyword>
<dbReference type="PROSITE" id="PS51007">
    <property type="entry name" value="CYTC"/>
    <property type="match status" value="1"/>
</dbReference>
<evidence type="ECO:0000256" key="2">
    <source>
        <dbReference type="ARBA" id="ARBA00022723"/>
    </source>
</evidence>
<keyword evidence="5" id="KW-0812">Transmembrane</keyword>
<keyword evidence="3 4" id="KW-0408">Iron</keyword>
<proteinExistence type="predicted"/>
<evidence type="ECO:0000256" key="1">
    <source>
        <dbReference type="ARBA" id="ARBA00022617"/>
    </source>
</evidence>
<feature type="domain" description="Cytochrome c" evidence="6">
    <location>
        <begin position="194"/>
        <end position="274"/>
    </location>
</feature>
<reference evidence="7 8" key="1">
    <citation type="submission" date="2020-02" db="EMBL/GenBank/DDBJ databases">
        <authorList>
            <person name="Chen W.-M."/>
        </authorList>
    </citation>
    <scope>NUCLEOTIDE SEQUENCE [LARGE SCALE GENOMIC DNA]</scope>
    <source>
        <strain evidence="7 8">KDG-16</strain>
    </source>
</reference>
<dbReference type="SUPFAM" id="SSF46626">
    <property type="entry name" value="Cytochrome c"/>
    <property type="match status" value="1"/>
</dbReference>
<protein>
    <submittedName>
        <fullName evidence="7">C-type cytochrome</fullName>
    </submittedName>
</protein>
<sequence length="312" mass="35077">MRKYIPVYVRFPFFYAMVFALTEYFIDSGDRPAFLKYPIVPIIHVFLIFMFITVEVIMKALDSVSYHLLSEEDKVKFDIESAKPFTQTETFKKWMFKISALKPIEQEKDIQLDHDYDGIKELDNGLPPWFTGLFYATIVFALVYLVRFHIVGDYTQDQEYVLDNTLAEKEIAAYNKTAPDLMNVDKVTLLTEEAALAEGKAIFTTNCVLCHKANGGGAIGPNLTDTSWILGGGIKNLFKTISEGGRPGKGMVAWKESLKPTEIQKVASYVLSLQGTKPADGKAPEGEVWEENRVAKTPTADVVLTDTVTKNK</sequence>
<evidence type="ECO:0000313" key="7">
    <source>
        <dbReference type="EMBL" id="NHM01459.1"/>
    </source>
</evidence>
<dbReference type="PANTHER" id="PTHR33751:SF1">
    <property type="entry name" value="CBB3-TYPE CYTOCHROME C OXIDASE SUBUNIT FIXP"/>
    <property type="match status" value="1"/>
</dbReference>
<accession>A0ABX0I3T5</accession>
<feature type="transmembrane region" description="Helical" evidence="5">
    <location>
        <begin position="38"/>
        <end position="58"/>
    </location>
</feature>
<evidence type="ECO:0000256" key="4">
    <source>
        <dbReference type="PROSITE-ProRule" id="PRU00433"/>
    </source>
</evidence>
<evidence type="ECO:0000313" key="8">
    <source>
        <dbReference type="Proteomes" id="UP000800984"/>
    </source>
</evidence>
<feature type="transmembrane region" description="Helical" evidence="5">
    <location>
        <begin position="129"/>
        <end position="150"/>
    </location>
</feature>
<organism evidence="7 8">
    <name type="scientific">Flavobacterium difficile</name>
    <dbReference type="NCBI Taxonomy" id="2709659"/>
    <lineage>
        <taxon>Bacteria</taxon>
        <taxon>Pseudomonadati</taxon>
        <taxon>Bacteroidota</taxon>
        <taxon>Flavobacteriia</taxon>
        <taxon>Flavobacteriales</taxon>
        <taxon>Flavobacteriaceae</taxon>
        <taxon>Flavobacterium</taxon>
    </lineage>
</organism>